<evidence type="ECO:0000256" key="1">
    <source>
        <dbReference type="SAM" id="MobiDB-lite"/>
    </source>
</evidence>
<dbReference type="RefSeq" id="WP_344432727.1">
    <property type="nucleotide sequence ID" value="NZ_BAAASL010000001.1"/>
</dbReference>
<organism evidence="2 3">
    <name type="scientific">Streptomyces luteosporeus</name>
    <dbReference type="NCBI Taxonomy" id="173856"/>
    <lineage>
        <taxon>Bacteria</taxon>
        <taxon>Bacillati</taxon>
        <taxon>Actinomycetota</taxon>
        <taxon>Actinomycetes</taxon>
        <taxon>Kitasatosporales</taxon>
        <taxon>Streptomycetaceae</taxon>
        <taxon>Streptomyces</taxon>
    </lineage>
</organism>
<feature type="compositionally biased region" description="Basic and acidic residues" evidence="1">
    <location>
        <begin position="34"/>
        <end position="46"/>
    </location>
</feature>
<evidence type="ECO:0008006" key="4">
    <source>
        <dbReference type="Google" id="ProtNLM"/>
    </source>
</evidence>
<protein>
    <recommendedName>
        <fullName evidence="4">DUF3618 domain-containing protein</fullName>
    </recommendedName>
</protein>
<sequence>MTRDDKDEAEGTGRTGGGGISIGSISGGAVAQGERAKAEDRSERVGQPEAPPAGGAAPVPPPGNGGMAVGAMSGGALAQGREAQATDASRQLVTATPELLAAVARMREELAVQQRTAGDGLDEVDAELAAVQREAEVAGRTGRSRLARLRTLLTSGATAVGGLASLAAVVEAISRLVA</sequence>
<accession>A0ABN3TJ77</accession>
<name>A0ABN3TJ77_9ACTN</name>
<feature type="compositionally biased region" description="Basic and acidic residues" evidence="1">
    <location>
        <begin position="1"/>
        <end position="11"/>
    </location>
</feature>
<evidence type="ECO:0000313" key="3">
    <source>
        <dbReference type="Proteomes" id="UP001500886"/>
    </source>
</evidence>
<reference evidence="2 3" key="1">
    <citation type="journal article" date="2019" name="Int. J. Syst. Evol. Microbiol.">
        <title>The Global Catalogue of Microorganisms (GCM) 10K type strain sequencing project: providing services to taxonomists for standard genome sequencing and annotation.</title>
        <authorList>
            <consortium name="The Broad Institute Genomics Platform"/>
            <consortium name="The Broad Institute Genome Sequencing Center for Infectious Disease"/>
            <person name="Wu L."/>
            <person name="Ma J."/>
        </authorList>
    </citation>
    <scope>NUCLEOTIDE SEQUENCE [LARGE SCALE GENOMIC DNA]</scope>
    <source>
        <strain evidence="2 3">JCM 4542</strain>
    </source>
</reference>
<dbReference type="EMBL" id="BAAASL010000001">
    <property type="protein sequence ID" value="GAA2707748.1"/>
    <property type="molecule type" value="Genomic_DNA"/>
</dbReference>
<comment type="caution">
    <text evidence="2">The sequence shown here is derived from an EMBL/GenBank/DDBJ whole genome shotgun (WGS) entry which is preliminary data.</text>
</comment>
<keyword evidence="3" id="KW-1185">Reference proteome</keyword>
<proteinExistence type="predicted"/>
<gene>
    <name evidence="2" type="ORF">GCM10010315_02910</name>
</gene>
<evidence type="ECO:0000313" key="2">
    <source>
        <dbReference type="EMBL" id="GAA2707748.1"/>
    </source>
</evidence>
<feature type="region of interest" description="Disordered" evidence="1">
    <location>
        <begin position="1"/>
        <end position="72"/>
    </location>
</feature>
<dbReference type="Proteomes" id="UP001500886">
    <property type="component" value="Unassembled WGS sequence"/>
</dbReference>